<comment type="caution">
    <text evidence="3">The sequence shown here is derived from an EMBL/GenBank/DDBJ whole genome shotgun (WGS) entry which is preliminary data.</text>
</comment>
<accession>A0A642UVV5</accession>
<organism evidence="3 4">
    <name type="scientific">Trichomonascus ciferrii</name>
    <dbReference type="NCBI Taxonomy" id="44093"/>
    <lineage>
        <taxon>Eukaryota</taxon>
        <taxon>Fungi</taxon>
        <taxon>Dikarya</taxon>
        <taxon>Ascomycota</taxon>
        <taxon>Saccharomycotina</taxon>
        <taxon>Dipodascomycetes</taxon>
        <taxon>Dipodascales</taxon>
        <taxon>Trichomonascaceae</taxon>
        <taxon>Trichomonascus</taxon>
        <taxon>Trichomonascus ciferrii complex</taxon>
    </lineage>
</organism>
<dbReference type="Proteomes" id="UP000761534">
    <property type="component" value="Unassembled WGS sequence"/>
</dbReference>
<feature type="region of interest" description="Disordered" evidence="2">
    <location>
        <begin position="1"/>
        <end position="24"/>
    </location>
</feature>
<evidence type="ECO:0000256" key="2">
    <source>
        <dbReference type="SAM" id="MobiDB-lite"/>
    </source>
</evidence>
<gene>
    <name evidence="3" type="ORF">TRICI_005329</name>
</gene>
<name>A0A642UVV5_9ASCO</name>
<reference evidence="3" key="1">
    <citation type="journal article" date="2019" name="G3 (Bethesda)">
        <title>Genome Assemblies of Two Rare Opportunistic Yeast Pathogens: Diutina rugosa (syn. Candida rugosa) and Trichomonascus ciferrii (syn. Candida ciferrii).</title>
        <authorList>
            <person name="Mixao V."/>
            <person name="Saus E."/>
            <person name="Hansen A.P."/>
            <person name="Lass-Florl C."/>
            <person name="Gabaldon T."/>
        </authorList>
    </citation>
    <scope>NUCLEOTIDE SEQUENCE</scope>
    <source>
        <strain evidence="3">CBS 4856</strain>
    </source>
</reference>
<evidence type="ECO:0000313" key="3">
    <source>
        <dbReference type="EMBL" id="KAA8905310.1"/>
    </source>
</evidence>
<evidence type="ECO:0000256" key="1">
    <source>
        <dbReference type="SAM" id="Coils"/>
    </source>
</evidence>
<dbReference type="AlphaFoldDB" id="A0A642UVV5"/>
<evidence type="ECO:0000313" key="4">
    <source>
        <dbReference type="Proteomes" id="UP000761534"/>
    </source>
</evidence>
<protein>
    <submittedName>
        <fullName evidence="3">Uncharacterized protein</fullName>
    </submittedName>
</protein>
<keyword evidence="1" id="KW-0175">Coiled coil</keyword>
<dbReference type="EMBL" id="SWFS01000419">
    <property type="protein sequence ID" value="KAA8905310.1"/>
    <property type="molecule type" value="Genomic_DNA"/>
</dbReference>
<keyword evidence="4" id="KW-1185">Reference proteome</keyword>
<proteinExistence type="predicted"/>
<feature type="coiled-coil region" evidence="1">
    <location>
        <begin position="325"/>
        <end position="352"/>
    </location>
</feature>
<dbReference type="VEuPathDB" id="FungiDB:TRICI_005329"/>
<sequence>MAASEQNAVTEESSVADSGSEVSMNVESFSENSPHFTVDNMFIQMRFRAEKTERFTSKVEESILKAFNKRASHHNIVIEASDCNDTDIEALNGVLKKLGIKGRRTVEYSAGVYRIVMPGTLYEMVLGLCEDVTAVARYKGYYRKLGSSIQLQNLKYQERPAEKEPDASFAPICEWLLHEVRRKVLDYLPKKPVPPTIFEMADTESTAQVDIDAERWHYSSYFVTEETLCIEFRPTDLSLVFTRRDLTVENIERVFYDMEGDEYNTYSESVKLCLIGRLDVKIAEKRALIVVFEHWDNHDEIIRLLWEEFGVNWAIELQKRLKYKKKDHQLILKDLRRTLQRLNEMRERLPHNYPRDGLEDYRWCYTVVNNRTREVHVVDCDENGTVTDRNAQELKLHIRPFVGFALKNNDDIHFTNIQLAEIWENAIEEYKESAQRRTDVRLRELTIEGLRW</sequence>